<evidence type="ECO:0000313" key="2">
    <source>
        <dbReference type="Proteomes" id="UP000198953"/>
    </source>
</evidence>
<dbReference type="SUPFAM" id="SSF55961">
    <property type="entry name" value="Bet v1-like"/>
    <property type="match status" value="1"/>
</dbReference>
<evidence type="ECO:0008006" key="3">
    <source>
        <dbReference type="Google" id="ProtNLM"/>
    </source>
</evidence>
<protein>
    <recommendedName>
        <fullName evidence="3">Polyketide cyclase / dehydrase and lipid transport</fullName>
    </recommendedName>
</protein>
<proteinExistence type="predicted"/>
<accession>A0A1H8EL74</accession>
<evidence type="ECO:0000313" key="1">
    <source>
        <dbReference type="EMBL" id="SEN20245.1"/>
    </source>
</evidence>
<dbReference type="EMBL" id="FOBF01000023">
    <property type="protein sequence ID" value="SEN20245.1"/>
    <property type="molecule type" value="Genomic_DNA"/>
</dbReference>
<organism evidence="1 2">
    <name type="scientific">Nonomuraea pusilla</name>
    <dbReference type="NCBI Taxonomy" id="46177"/>
    <lineage>
        <taxon>Bacteria</taxon>
        <taxon>Bacillati</taxon>
        <taxon>Actinomycetota</taxon>
        <taxon>Actinomycetes</taxon>
        <taxon>Streptosporangiales</taxon>
        <taxon>Streptosporangiaceae</taxon>
        <taxon>Nonomuraea</taxon>
    </lineage>
</organism>
<keyword evidence="2" id="KW-1185">Reference proteome</keyword>
<reference evidence="1 2" key="1">
    <citation type="submission" date="2016-10" db="EMBL/GenBank/DDBJ databases">
        <authorList>
            <person name="de Groot N.N."/>
        </authorList>
    </citation>
    <scope>NUCLEOTIDE SEQUENCE [LARGE SCALE GENOMIC DNA]</scope>
    <source>
        <strain evidence="1 2">DSM 43357</strain>
    </source>
</reference>
<dbReference type="STRING" id="46177.SAMN05660976_07024"/>
<gene>
    <name evidence="1" type="ORF">SAMN05660976_07024</name>
</gene>
<dbReference type="Proteomes" id="UP000198953">
    <property type="component" value="Unassembled WGS sequence"/>
</dbReference>
<name>A0A1H8EL74_9ACTN</name>
<dbReference type="InterPro" id="IPR023393">
    <property type="entry name" value="START-like_dom_sf"/>
</dbReference>
<dbReference type="OrthoDB" id="3623843at2"/>
<dbReference type="Gene3D" id="3.30.530.20">
    <property type="match status" value="1"/>
</dbReference>
<dbReference type="AlphaFoldDB" id="A0A1H8EL74"/>
<dbReference type="RefSeq" id="WP_055504205.1">
    <property type="nucleotide sequence ID" value="NZ_BBZG01000002.1"/>
</dbReference>
<sequence>MNVLGSRERKQPPPARVVWESLTQPRRPGTRQWLELLPGEVEPRVLRAEEPSLVVWSSLWPDRPDDEIRFDIRPDGYACALRWTLLTPGEPPDDAALGHLRHRLNYLINGSLRYSYGQ</sequence>